<proteinExistence type="predicted"/>
<evidence type="ECO:0000313" key="4">
    <source>
        <dbReference type="Proteomes" id="UP000831485"/>
    </source>
</evidence>
<evidence type="ECO:0000313" key="3">
    <source>
        <dbReference type="Proteomes" id="UP000568888"/>
    </source>
</evidence>
<accession>A0A6V8MXB0</accession>
<reference evidence="1" key="2">
    <citation type="journal article" date="2021" name="Int. J. Syst. Evol. Microbiol.">
        <title>Geomonas silvestris sp. nov., Geomonas paludis sp. nov. and Geomonas limicola sp. nov., isolated from terrestrial environments, and emended description of the genus Geomonas.</title>
        <authorList>
            <person name="Itoh H."/>
            <person name="Xu Z."/>
            <person name="Masuda Y."/>
            <person name="Ushijima N."/>
            <person name="Hayakawa C."/>
            <person name="Shiratori Y."/>
            <person name="Senoo K."/>
        </authorList>
    </citation>
    <scope>NUCLEOTIDE SEQUENCE</scope>
    <source>
        <strain evidence="1">Red736</strain>
    </source>
</reference>
<reference evidence="3" key="1">
    <citation type="submission" date="2020-06" db="EMBL/GenBank/DDBJ databases">
        <title>Draft genomic sequecing of Geomonas sp. Red736.</title>
        <authorList>
            <person name="Itoh H."/>
            <person name="Xu Z.X."/>
            <person name="Ushijima N."/>
            <person name="Masuda Y."/>
            <person name="Shiratori Y."/>
            <person name="Senoo K."/>
        </authorList>
    </citation>
    <scope>NUCLEOTIDE SEQUENCE [LARGE SCALE GENOMIC DNA]</scope>
    <source>
        <strain evidence="3">Red736</strain>
    </source>
</reference>
<dbReference type="EMBL" id="BLXY01000005">
    <property type="protein sequence ID" value="GFO64856.1"/>
    <property type="molecule type" value="Genomic_DNA"/>
</dbReference>
<dbReference type="InterPro" id="IPR008928">
    <property type="entry name" value="6-hairpin_glycosidase_sf"/>
</dbReference>
<protein>
    <recommendedName>
        <fullName evidence="5">Delta-aminolevulinic acid dehydratase</fullName>
    </recommendedName>
</protein>
<dbReference type="GO" id="GO:0005975">
    <property type="term" value="P:carbohydrate metabolic process"/>
    <property type="evidence" value="ECO:0007669"/>
    <property type="project" value="InterPro"/>
</dbReference>
<name>A0A6V8MXB0_9BACT</name>
<dbReference type="Proteomes" id="UP000831485">
    <property type="component" value="Chromosome"/>
</dbReference>
<dbReference type="Proteomes" id="UP000568888">
    <property type="component" value="Unassembled WGS sequence"/>
</dbReference>
<dbReference type="SUPFAM" id="SSF48208">
    <property type="entry name" value="Six-hairpin glycosidases"/>
    <property type="match status" value="1"/>
</dbReference>
<reference evidence="2" key="3">
    <citation type="submission" date="2022-04" db="EMBL/GenBank/DDBJ databases">
        <authorList>
            <person name="Liu G."/>
        </authorList>
    </citation>
    <scope>NUCLEOTIDE SEQUENCE</scope>
    <source>
        <strain evidence="2">RG22</strain>
    </source>
</reference>
<keyword evidence="4" id="KW-1185">Reference proteome</keyword>
<organism evidence="1 3">
    <name type="scientific">Geomonas paludis</name>
    <dbReference type="NCBI Taxonomy" id="2740185"/>
    <lineage>
        <taxon>Bacteria</taxon>
        <taxon>Pseudomonadati</taxon>
        <taxon>Thermodesulfobacteriota</taxon>
        <taxon>Desulfuromonadia</taxon>
        <taxon>Geobacterales</taxon>
        <taxon>Geobacteraceae</taxon>
        <taxon>Geomonas</taxon>
    </lineage>
</organism>
<gene>
    <name evidence="1" type="ORF">GMPD_27750</name>
    <name evidence="2" type="ORF">M1B72_04900</name>
</gene>
<dbReference type="AlphaFoldDB" id="A0A6V8MXB0"/>
<evidence type="ECO:0000313" key="1">
    <source>
        <dbReference type="EMBL" id="GFO64856.1"/>
    </source>
</evidence>
<sequence length="382" mass="43667">MKREDAAAITFGHAFDRLYDYCRACGYQGWDNFDGLNSALFRNSPLYRSPLLRLAWTQFFKRSPVNFRGVTGVPKGYNPKGVALFVTGLVAKGKLDEAGQLVRLLLGMHCSGYSGISWGYNFDWQSRNFLTPVGTPNAVTTVFVSNAMLDFHAATGAESALDAALGGCRFLLDHLVLFEDGTTMCFGYMPGNTTRVHNVNMLSAALLARVARLTGNRGYLEKSRKAMRYSVKAMRPDYSWAYGESPFQQFIDSFHTGFNLVSLKRWMQFAEEQTWEKELRKGYQYYLDHFWLHDGCPKYYHDSLYPIDIHCSAQGILTCLELAGYCEESLPLAEQIARWAVEHMQDETGYFYYQKYRAFTNKIPYIRWSQAWMFCALSQLTA</sequence>
<evidence type="ECO:0008006" key="5">
    <source>
        <dbReference type="Google" id="ProtNLM"/>
    </source>
</evidence>
<dbReference type="EMBL" id="CP096574">
    <property type="protein sequence ID" value="UPU37049.1"/>
    <property type="molecule type" value="Genomic_DNA"/>
</dbReference>
<evidence type="ECO:0000313" key="2">
    <source>
        <dbReference type="EMBL" id="UPU37049.1"/>
    </source>
</evidence>
<dbReference type="RefSeq" id="WP_183348353.1">
    <property type="nucleotide sequence ID" value="NZ_BLXY01000005.1"/>
</dbReference>